<dbReference type="Gene3D" id="3.90.1300.10">
    <property type="entry name" value="Amidase signature (AS) domain"/>
    <property type="match status" value="1"/>
</dbReference>
<feature type="active site" description="Charge relay system" evidence="3">
    <location>
        <position position="196"/>
    </location>
</feature>
<feature type="binding site" evidence="4">
    <location>
        <begin position="217"/>
        <end position="220"/>
    </location>
    <ligand>
        <name>substrate</name>
    </ligand>
</feature>
<keyword evidence="7" id="KW-1185">Reference proteome</keyword>
<evidence type="ECO:0000256" key="2">
    <source>
        <dbReference type="ARBA" id="ARBA00022801"/>
    </source>
</evidence>
<dbReference type="InterPro" id="IPR020556">
    <property type="entry name" value="Amidase_CS"/>
</dbReference>
<dbReference type="EMBL" id="JAKKPZ010000373">
    <property type="protein sequence ID" value="KAI1695783.1"/>
    <property type="molecule type" value="Genomic_DNA"/>
</dbReference>
<dbReference type="Pfam" id="PF01425">
    <property type="entry name" value="Amidase"/>
    <property type="match status" value="1"/>
</dbReference>
<dbReference type="InterPro" id="IPR023631">
    <property type="entry name" value="Amidase_dom"/>
</dbReference>
<dbReference type="InterPro" id="IPR036928">
    <property type="entry name" value="AS_sf"/>
</dbReference>
<dbReference type="GO" id="GO:0017064">
    <property type="term" value="F:fatty acid amide hydrolase activity"/>
    <property type="evidence" value="ECO:0007669"/>
    <property type="project" value="TreeGrafter"/>
</dbReference>
<dbReference type="SUPFAM" id="SSF75304">
    <property type="entry name" value="Amidase signature (AS) enzymes"/>
    <property type="match status" value="1"/>
</dbReference>
<feature type="binding site" evidence="4">
    <location>
        <position position="170"/>
    </location>
    <ligand>
        <name>substrate</name>
    </ligand>
</feature>
<proteinExistence type="inferred from homology"/>
<evidence type="ECO:0000256" key="4">
    <source>
        <dbReference type="PIRSR" id="PIRSR001221-2"/>
    </source>
</evidence>
<name>A0AAD4MHT4_9BILA</name>
<organism evidence="6 7">
    <name type="scientific">Ditylenchus destructor</name>
    <dbReference type="NCBI Taxonomy" id="166010"/>
    <lineage>
        <taxon>Eukaryota</taxon>
        <taxon>Metazoa</taxon>
        <taxon>Ecdysozoa</taxon>
        <taxon>Nematoda</taxon>
        <taxon>Chromadorea</taxon>
        <taxon>Rhabditida</taxon>
        <taxon>Tylenchina</taxon>
        <taxon>Tylenchomorpha</taxon>
        <taxon>Sphaerularioidea</taxon>
        <taxon>Anguinidae</taxon>
        <taxon>Anguininae</taxon>
        <taxon>Ditylenchus</taxon>
    </lineage>
</organism>
<protein>
    <submittedName>
        <fullName evidence="6">Amidase domain-containing protein</fullName>
    </submittedName>
</protein>
<accession>A0AAD4MHT4</accession>
<sequence>MGNILPWKSDAAARQAIVEAREKREKRFEEARKRVENQDPALREAILSLSLVELRDALQNDSYNAQTVLAAYAWKALQVQETHNCVCQFLIESFDEAEAADKKFSHQDHKPPLYGLPFSVKENSFLKGYDSCIGLTKYLNKPVQTDCTMVTHLRSLGAVPFVIANVPQTLLSFVCSNPVYGTTGNPKNVHRTPGGSSGGDACLTALGGTSFGTGNDIAGSLRIPASMCGVVGLKPTQDRYVVHNVRGIPGHGRLALSFGFFTKRVEEQVLLWEHVFGSEDYRKLVPECAPVPYRAHLYTETTDKKSLRIGYFTNDGFLRPTPGCERVVQETVDRLRAEGHELVRFRVPTPDQAVSILFKCLFFDGGTFIRNLYSNEIVDPYMKESATLLKIPKTVRWLASYALSSISPQASTAMGSYVQTVDDVRLAQEACDEYVKEFTSLWHELQIDALVCPAFAVPSVPHENGGKLTDCVFATGLYNLLDYPAGIVPVDCVTKEDDAHLMDEESWPTGNNFVLKFVRNAAANSEGLPLAVQVVTLPYEEEKCLGVMKIIENLWK</sequence>
<comment type="similarity">
    <text evidence="1">Belongs to the amidase family.</text>
</comment>
<reference evidence="6" key="1">
    <citation type="submission" date="2022-01" db="EMBL/GenBank/DDBJ databases">
        <title>Genome Sequence Resource for Two Populations of Ditylenchus destructor, the Migratory Endoparasitic Phytonematode.</title>
        <authorList>
            <person name="Zhang H."/>
            <person name="Lin R."/>
            <person name="Xie B."/>
        </authorList>
    </citation>
    <scope>NUCLEOTIDE SEQUENCE</scope>
    <source>
        <strain evidence="6">BazhouSP</strain>
    </source>
</reference>
<dbReference type="Proteomes" id="UP001201812">
    <property type="component" value="Unassembled WGS sequence"/>
</dbReference>
<feature type="domain" description="Amidase" evidence="5">
    <location>
        <begin position="68"/>
        <end position="545"/>
    </location>
</feature>
<dbReference type="AlphaFoldDB" id="A0AAD4MHT4"/>
<dbReference type="GO" id="GO:0009062">
    <property type="term" value="P:fatty acid catabolic process"/>
    <property type="evidence" value="ECO:0007669"/>
    <property type="project" value="TreeGrafter"/>
</dbReference>
<evidence type="ECO:0000259" key="5">
    <source>
        <dbReference type="Pfam" id="PF01425"/>
    </source>
</evidence>
<evidence type="ECO:0000256" key="3">
    <source>
        <dbReference type="PIRSR" id="PIRSR001221-1"/>
    </source>
</evidence>
<dbReference type="PROSITE" id="PS00571">
    <property type="entry name" value="AMIDASES"/>
    <property type="match status" value="1"/>
</dbReference>
<evidence type="ECO:0000256" key="1">
    <source>
        <dbReference type="ARBA" id="ARBA00009199"/>
    </source>
</evidence>
<dbReference type="GO" id="GO:0004040">
    <property type="term" value="F:amidase activity"/>
    <property type="evidence" value="ECO:0007669"/>
    <property type="project" value="TreeGrafter"/>
</dbReference>
<evidence type="ECO:0000313" key="6">
    <source>
        <dbReference type="EMBL" id="KAI1695783.1"/>
    </source>
</evidence>
<comment type="caution">
    <text evidence="6">The sequence shown here is derived from an EMBL/GenBank/DDBJ whole genome shotgun (WGS) entry which is preliminary data.</text>
</comment>
<feature type="active site" description="Charge relay system" evidence="3">
    <location>
        <position position="121"/>
    </location>
</feature>
<dbReference type="FunFam" id="3.90.1300.10:FF:000003">
    <property type="entry name" value="Amidase signature enzyme"/>
    <property type="match status" value="1"/>
</dbReference>
<dbReference type="PIRSF" id="PIRSF001221">
    <property type="entry name" value="Amidase_fungi"/>
    <property type="match status" value="1"/>
</dbReference>
<keyword evidence="2" id="KW-0378">Hydrolase</keyword>
<evidence type="ECO:0000313" key="7">
    <source>
        <dbReference type="Proteomes" id="UP001201812"/>
    </source>
</evidence>
<dbReference type="InterPro" id="IPR052096">
    <property type="entry name" value="Endocannabinoid_amidase"/>
</dbReference>
<dbReference type="PANTHER" id="PTHR45847">
    <property type="entry name" value="FATTY ACID AMIDE HYDROLASE"/>
    <property type="match status" value="1"/>
</dbReference>
<dbReference type="PANTHER" id="PTHR45847:SF6">
    <property type="entry name" value="FATTY ACID AMIDE HYDROLASE"/>
    <property type="match status" value="1"/>
</dbReference>
<feature type="active site" description="Acyl-ester intermediate" evidence="3">
    <location>
        <position position="220"/>
    </location>
</feature>
<gene>
    <name evidence="6" type="ORF">DdX_19394</name>
</gene>
<feature type="binding site" evidence="4">
    <location>
        <position position="196"/>
    </location>
    <ligand>
        <name>substrate</name>
    </ligand>
</feature>